<proteinExistence type="predicted"/>
<comment type="caution">
    <text evidence="1">The sequence shown here is derived from an EMBL/GenBank/DDBJ whole genome shotgun (WGS) entry which is preliminary data.</text>
</comment>
<dbReference type="RefSeq" id="WP_186227505.1">
    <property type="nucleotide sequence ID" value="NZ_JACJTA010000003.1"/>
</dbReference>
<dbReference type="Proteomes" id="UP000660380">
    <property type="component" value="Unassembled WGS sequence"/>
</dbReference>
<sequence>MPSLSETLLRTAGFYLCFFVSRTRSKDAKEEESDRVLVGEWRSHLRGN</sequence>
<keyword evidence="2" id="KW-1185">Reference proteome</keyword>
<evidence type="ECO:0000313" key="2">
    <source>
        <dbReference type="Proteomes" id="UP000660380"/>
    </source>
</evidence>
<organism evidence="1 2">
    <name type="scientific">Scytonema hofmannii FACHB-248</name>
    <dbReference type="NCBI Taxonomy" id="1842502"/>
    <lineage>
        <taxon>Bacteria</taxon>
        <taxon>Bacillati</taxon>
        <taxon>Cyanobacteriota</taxon>
        <taxon>Cyanophyceae</taxon>
        <taxon>Nostocales</taxon>
        <taxon>Scytonemataceae</taxon>
        <taxon>Scytonema</taxon>
    </lineage>
</organism>
<evidence type="ECO:0000313" key="1">
    <source>
        <dbReference type="EMBL" id="MBD2603429.1"/>
    </source>
</evidence>
<gene>
    <name evidence="1" type="ORF">H6G81_02500</name>
</gene>
<protein>
    <submittedName>
        <fullName evidence="1">Uncharacterized protein</fullName>
    </submittedName>
</protein>
<name>A0ABR8GK53_9CYAN</name>
<reference evidence="1 2" key="1">
    <citation type="journal article" date="2020" name="ISME J.">
        <title>Comparative genomics reveals insights into cyanobacterial evolution and habitat adaptation.</title>
        <authorList>
            <person name="Chen M.Y."/>
            <person name="Teng W.K."/>
            <person name="Zhao L."/>
            <person name="Hu C.X."/>
            <person name="Zhou Y.K."/>
            <person name="Han B.P."/>
            <person name="Song L.R."/>
            <person name="Shu W.S."/>
        </authorList>
    </citation>
    <scope>NUCLEOTIDE SEQUENCE [LARGE SCALE GENOMIC DNA]</scope>
    <source>
        <strain evidence="1 2">FACHB-248</strain>
    </source>
</reference>
<dbReference type="EMBL" id="JACJTA010000003">
    <property type="protein sequence ID" value="MBD2603429.1"/>
    <property type="molecule type" value="Genomic_DNA"/>
</dbReference>
<accession>A0ABR8GK53</accession>